<dbReference type="InterPro" id="IPR003593">
    <property type="entry name" value="AAA+_ATPase"/>
</dbReference>
<reference evidence="2 3" key="1">
    <citation type="submission" date="2018-08" db="EMBL/GenBank/DDBJ databases">
        <title>Comparative analysis of Prevotella intermedia strains.</title>
        <authorList>
            <person name="Moon J.-H."/>
            <person name="Lee J.-H."/>
        </authorList>
    </citation>
    <scope>NUCLEOTIDE SEQUENCE [LARGE SCALE GENOMIC DNA]</scope>
    <source>
        <strain evidence="2 3">ATCC 15033</strain>
    </source>
</reference>
<dbReference type="AlphaFoldDB" id="A0A3R7XJR0"/>
<dbReference type="SUPFAM" id="SSF52540">
    <property type="entry name" value="P-loop containing nucleoside triphosphate hydrolases"/>
    <property type="match status" value="1"/>
</dbReference>
<dbReference type="Pfam" id="PF13604">
    <property type="entry name" value="AAA_30"/>
    <property type="match status" value="1"/>
</dbReference>
<gene>
    <name evidence="2" type="ORF">D2S45_11770</name>
</gene>
<feature type="domain" description="AAA+ ATPase" evidence="1">
    <location>
        <begin position="38"/>
        <end position="339"/>
    </location>
</feature>
<accession>A0A3R7XJR0</accession>
<keyword evidence="2" id="KW-0540">Nuclease</keyword>
<evidence type="ECO:0000313" key="2">
    <source>
        <dbReference type="EMBL" id="RRF86357.1"/>
    </source>
</evidence>
<keyword evidence="3" id="KW-1185">Reference proteome</keyword>
<dbReference type="SMART" id="SM00382">
    <property type="entry name" value="AAA"/>
    <property type="match status" value="1"/>
</dbReference>
<dbReference type="CDD" id="cd17933">
    <property type="entry name" value="DEXSc_RecD-like"/>
    <property type="match status" value="1"/>
</dbReference>
<keyword evidence="2" id="KW-0378">Hydrolase</keyword>
<evidence type="ECO:0000313" key="3">
    <source>
        <dbReference type="Proteomes" id="UP000283868"/>
    </source>
</evidence>
<dbReference type="InterPro" id="IPR027417">
    <property type="entry name" value="P-loop_NTPase"/>
</dbReference>
<protein>
    <submittedName>
        <fullName evidence="2">ATP-dependent endonuclease</fullName>
    </submittedName>
</protein>
<dbReference type="CDD" id="cd18809">
    <property type="entry name" value="SF1_C_RecD"/>
    <property type="match status" value="1"/>
</dbReference>
<dbReference type="Gene3D" id="3.40.50.300">
    <property type="entry name" value="P-loop containing nucleotide triphosphate hydrolases"/>
    <property type="match status" value="2"/>
</dbReference>
<proteinExistence type="predicted"/>
<comment type="caution">
    <text evidence="2">The sequence shown here is derived from an EMBL/GenBank/DDBJ whole genome shotgun (WGS) entry which is preliminary data.</text>
</comment>
<dbReference type="InterPro" id="IPR027785">
    <property type="entry name" value="UvrD-like_helicase_C"/>
</dbReference>
<dbReference type="GO" id="GO:0004519">
    <property type="term" value="F:endonuclease activity"/>
    <property type="evidence" value="ECO:0007669"/>
    <property type="project" value="UniProtKB-KW"/>
</dbReference>
<dbReference type="Pfam" id="PF13538">
    <property type="entry name" value="UvrD_C_2"/>
    <property type="match status" value="1"/>
</dbReference>
<dbReference type="Proteomes" id="UP000283868">
    <property type="component" value="Unassembled WGS sequence"/>
</dbReference>
<dbReference type="EMBL" id="QXEN01000032">
    <property type="protein sequence ID" value="RRF86357.1"/>
    <property type="molecule type" value="Genomic_DNA"/>
</dbReference>
<name>A0A3R7XJR0_PREIN</name>
<evidence type="ECO:0000259" key="1">
    <source>
        <dbReference type="SMART" id="SM00382"/>
    </source>
</evidence>
<keyword evidence="2" id="KW-0255">Endonuclease</keyword>
<organism evidence="2 3">
    <name type="scientific">Prevotella intermedia</name>
    <dbReference type="NCBI Taxonomy" id="28131"/>
    <lineage>
        <taxon>Bacteria</taxon>
        <taxon>Pseudomonadati</taxon>
        <taxon>Bacteroidota</taxon>
        <taxon>Bacteroidia</taxon>
        <taxon>Bacteroidales</taxon>
        <taxon>Prevotellaceae</taxon>
        <taxon>Prevotella</taxon>
    </lineage>
</organism>
<sequence length="473" mass="53417">MIQDELVYQILQDFGFEPTQDQRNALHIFARFMTDRSENAAMILRGSAGTGKTSLAGAIVRAVNRLRIKVSLLAPTGRAAKVFSLNAGLAASTIHRKIYREKAFNGADGQFQLNNNMFRDMLFMVDEASMISLSQSNTTFGSGRLLDDLVQYVYSSGANCRLLLIGDKAQLPPVGEQESPALRADVLKAYGLQVYECDLNEVLRQSQHSGILWNATAIREMITYNTATQLPQIHLKGFADISIVQGNELIESLASSYSAVGMDETMVITRSNKRANIFNQGIRNTILGREEELTTGDLVMVVKNKYLEKDRSTDISFIANGDHAVVRRVRNIRELYGFRFADVALEFPDYNNTELDTVVVLDTLTTEAPALTHEQNDKLFQSVMEDYADVPRKADRMKQLREDEYFNAMQIKFGYAVTCHKAQGGQWAHIYLDQGYMTDEMLTPDYIHWLYTAFTRATEHLYLVNWSQKQTAE</sequence>
<dbReference type="RefSeq" id="WP_124140476.1">
    <property type="nucleotide sequence ID" value="NZ_QXEM01000032.1"/>
</dbReference>